<evidence type="ECO:0000256" key="3">
    <source>
        <dbReference type="ARBA" id="ARBA00022723"/>
    </source>
</evidence>
<dbReference type="PANTHER" id="PTHR23426">
    <property type="entry name" value="FERREDOXIN/ADRENODOXIN"/>
    <property type="match status" value="1"/>
</dbReference>
<dbReference type="CDD" id="cd00207">
    <property type="entry name" value="fer2"/>
    <property type="match status" value="1"/>
</dbReference>
<dbReference type="EMBL" id="JACEFB010000006">
    <property type="protein sequence ID" value="MBA2226407.1"/>
    <property type="molecule type" value="Genomic_DNA"/>
</dbReference>
<comment type="caution">
    <text evidence="8">The sequence shown here is derived from an EMBL/GenBank/DDBJ whole genome shotgun (WGS) entry which is preliminary data.</text>
</comment>
<keyword evidence="4" id="KW-0408">Iron</keyword>
<dbReference type="InterPro" id="IPR036010">
    <property type="entry name" value="2Fe-2S_ferredoxin-like_sf"/>
</dbReference>
<dbReference type="GO" id="GO:0009055">
    <property type="term" value="F:electron transfer activity"/>
    <property type="evidence" value="ECO:0007669"/>
    <property type="project" value="TreeGrafter"/>
</dbReference>
<dbReference type="InterPro" id="IPR012675">
    <property type="entry name" value="Beta-grasp_dom_sf"/>
</dbReference>
<evidence type="ECO:0000313" key="9">
    <source>
        <dbReference type="Proteomes" id="UP000542342"/>
    </source>
</evidence>
<dbReference type="Pfam" id="PF00111">
    <property type="entry name" value="Fer2"/>
    <property type="match status" value="1"/>
</dbReference>
<dbReference type="AlphaFoldDB" id="A0A7V8VEQ1"/>
<comment type="similarity">
    <text evidence="1">Belongs to the adrenodoxin/putidaredoxin family.</text>
</comment>
<dbReference type="Proteomes" id="UP000542342">
    <property type="component" value="Unassembled WGS sequence"/>
</dbReference>
<organism evidence="8 9">
    <name type="scientific">Thermogemmata fonticola</name>
    <dbReference type="NCBI Taxonomy" id="2755323"/>
    <lineage>
        <taxon>Bacteria</taxon>
        <taxon>Pseudomonadati</taxon>
        <taxon>Planctomycetota</taxon>
        <taxon>Planctomycetia</taxon>
        <taxon>Gemmatales</taxon>
        <taxon>Gemmataceae</taxon>
        <taxon>Thermogemmata</taxon>
    </lineage>
</organism>
<keyword evidence="5" id="KW-0411">Iron-sulfur</keyword>
<evidence type="ECO:0000256" key="6">
    <source>
        <dbReference type="ARBA" id="ARBA00034078"/>
    </source>
</evidence>
<evidence type="ECO:0000259" key="7">
    <source>
        <dbReference type="PROSITE" id="PS51085"/>
    </source>
</evidence>
<dbReference type="GO" id="GO:0140647">
    <property type="term" value="P:P450-containing electron transport chain"/>
    <property type="evidence" value="ECO:0007669"/>
    <property type="project" value="InterPro"/>
</dbReference>
<comment type="cofactor">
    <cofactor evidence="6">
        <name>[2Fe-2S] cluster</name>
        <dbReference type="ChEBI" id="CHEBI:190135"/>
    </cofactor>
</comment>
<keyword evidence="3" id="KW-0479">Metal-binding</keyword>
<dbReference type="RefSeq" id="WP_194537855.1">
    <property type="nucleotide sequence ID" value="NZ_JACEFB010000006.1"/>
</dbReference>
<evidence type="ECO:0000256" key="2">
    <source>
        <dbReference type="ARBA" id="ARBA00022714"/>
    </source>
</evidence>
<proteinExistence type="inferred from homology"/>
<evidence type="ECO:0000256" key="4">
    <source>
        <dbReference type="ARBA" id="ARBA00023004"/>
    </source>
</evidence>
<gene>
    <name evidence="8" type="ORF">H0921_09575</name>
</gene>
<dbReference type="InterPro" id="IPR001041">
    <property type="entry name" value="2Fe-2S_ferredoxin-type"/>
</dbReference>
<name>A0A7V8VEQ1_9BACT</name>
<keyword evidence="9" id="KW-1185">Reference proteome</keyword>
<dbReference type="SUPFAM" id="SSF54292">
    <property type="entry name" value="2Fe-2S ferredoxin-like"/>
    <property type="match status" value="1"/>
</dbReference>
<evidence type="ECO:0000313" key="8">
    <source>
        <dbReference type="EMBL" id="MBA2226407.1"/>
    </source>
</evidence>
<reference evidence="8 9" key="1">
    <citation type="submission" date="2020-07" db="EMBL/GenBank/DDBJ databases">
        <title>Thermogemmata thermophila gen. nov., sp. nov., a novel moderate thermophilic planctomycete from a Kamchatka hot spring.</title>
        <authorList>
            <person name="Elcheninov A.G."/>
            <person name="Podosokorskaya O.A."/>
            <person name="Kovaleva O.L."/>
            <person name="Novikov A."/>
            <person name="Bonch-Osmolovskaya E.A."/>
            <person name="Toshchakov S.V."/>
            <person name="Kublanov I.V."/>
        </authorList>
    </citation>
    <scope>NUCLEOTIDE SEQUENCE [LARGE SCALE GENOMIC DNA]</scope>
    <source>
        <strain evidence="8 9">2918</strain>
    </source>
</reference>
<dbReference type="PROSITE" id="PS51085">
    <property type="entry name" value="2FE2S_FER_2"/>
    <property type="match status" value="1"/>
</dbReference>
<protein>
    <submittedName>
        <fullName evidence="8">2Fe-2S iron-sulfur cluster binding domain-containing protein</fullName>
    </submittedName>
</protein>
<sequence>MAGVNPYIRKVPLKRPTRPYTVTFIDEETGKTTTYRMDPETFPFGKIGQDGSLLAIAEEAGVEINHSCGGVCACSTCHVYVTQGLESCPPPTEDEEDMLDEAPAVTPESRLSCQCVPDGSSDVVVVIPKWNRNLVKEGH</sequence>
<dbReference type="InterPro" id="IPR001055">
    <property type="entry name" value="Adrenodoxin-like"/>
</dbReference>
<dbReference type="PANTHER" id="PTHR23426:SF65">
    <property type="entry name" value="FERREDOXIN-2, MITOCHONDRIAL"/>
    <property type="match status" value="1"/>
</dbReference>
<evidence type="ECO:0000256" key="5">
    <source>
        <dbReference type="ARBA" id="ARBA00023014"/>
    </source>
</evidence>
<dbReference type="GO" id="GO:0046872">
    <property type="term" value="F:metal ion binding"/>
    <property type="evidence" value="ECO:0007669"/>
    <property type="project" value="UniProtKB-KW"/>
</dbReference>
<accession>A0A7V8VEQ1</accession>
<dbReference type="GO" id="GO:0051537">
    <property type="term" value="F:2 iron, 2 sulfur cluster binding"/>
    <property type="evidence" value="ECO:0007669"/>
    <property type="project" value="UniProtKB-KW"/>
</dbReference>
<evidence type="ECO:0000256" key="1">
    <source>
        <dbReference type="ARBA" id="ARBA00010914"/>
    </source>
</evidence>
<keyword evidence="2" id="KW-0001">2Fe-2S</keyword>
<dbReference type="PRINTS" id="PR00355">
    <property type="entry name" value="ADRENODOXIN"/>
</dbReference>
<dbReference type="Gene3D" id="3.10.20.30">
    <property type="match status" value="1"/>
</dbReference>
<feature type="domain" description="2Fe-2S ferredoxin-type" evidence="7">
    <location>
        <begin position="20"/>
        <end position="131"/>
    </location>
</feature>